<gene>
    <name evidence="1" type="ORF">MLD38_006699</name>
</gene>
<protein>
    <submittedName>
        <fullName evidence="1">Uncharacterized protein</fullName>
    </submittedName>
</protein>
<proteinExistence type="predicted"/>
<reference evidence="2" key="1">
    <citation type="journal article" date="2023" name="Front. Plant Sci.">
        <title>Chromosomal-level genome assembly of Melastoma candidum provides insights into trichome evolution.</title>
        <authorList>
            <person name="Zhong Y."/>
            <person name="Wu W."/>
            <person name="Sun C."/>
            <person name="Zou P."/>
            <person name="Liu Y."/>
            <person name="Dai S."/>
            <person name="Zhou R."/>
        </authorList>
    </citation>
    <scope>NUCLEOTIDE SEQUENCE [LARGE SCALE GENOMIC DNA]</scope>
</reference>
<keyword evidence="2" id="KW-1185">Reference proteome</keyword>
<comment type="caution">
    <text evidence="1">The sequence shown here is derived from an EMBL/GenBank/DDBJ whole genome shotgun (WGS) entry which is preliminary data.</text>
</comment>
<dbReference type="Proteomes" id="UP001057402">
    <property type="component" value="Chromosome 3"/>
</dbReference>
<evidence type="ECO:0000313" key="2">
    <source>
        <dbReference type="Proteomes" id="UP001057402"/>
    </source>
</evidence>
<dbReference type="EMBL" id="CM042882">
    <property type="protein sequence ID" value="KAI4380520.1"/>
    <property type="molecule type" value="Genomic_DNA"/>
</dbReference>
<organism evidence="1 2">
    <name type="scientific">Melastoma candidum</name>
    <dbReference type="NCBI Taxonomy" id="119954"/>
    <lineage>
        <taxon>Eukaryota</taxon>
        <taxon>Viridiplantae</taxon>
        <taxon>Streptophyta</taxon>
        <taxon>Embryophyta</taxon>
        <taxon>Tracheophyta</taxon>
        <taxon>Spermatophyta</taxon>
        <taxon>Magnoliopsida</taxon>
        <taxon>eudicotyledons</taxon>
        <taxon>Gunneridae</taxon>
        <taxon>Pentapetalae</taxon>
        <taxon>rosids</taxon>
        <taxon>malvids</taxon>
        <taxon>Myrtales</taxon>
        <taxon>Melastomataceae</taxon>
        <taxon>Melastomatoideae</taxon>
        <taxon>Melastomateae</taxon>
        <taxon>Melastoma</taxon>
    </lineage>
</organism>
<sequence>MTLQKIDARLNGLLAEASSEEDFNGKAGQSVFLRLPGISSKRVGLFGLGQSASNATAFKSLGEAVAAAAKTARASALTVLLASLECLSAESKRNAAFGNCDCYIFVSKFLNRHTLFRF</sequence>
<evidence type="ECO:0000313" key="1">
    <source>
        <dbReference type="EMBL" id="KAI4380520.1"/>
    </source>
</evidence>
<name>A0ACB9RNA4_9MYRT</name>
<accession>A0ACB9RNA4</accession>